<evidence type="ECO:0000256" key="1">
    <source>
        <dbReference type="SAM" id="SignalP"/>
    </source>
</evidence>
<organism evidence="2 3">
    <name type="scientific">Marinigracilibium pacificum</name>
    <dbReference type="NCBI Taxonomy" id="2729599"/>
    <lineage>
        <taxon>Bacteria</taxon>
        <taxon>Pseudomonadati</taxon>
        <taxon>Bacteroidota</taxon>
        <taxon>Cytophagia</taxon>
        <taxon>Cytophagales</taxon>
        <taxon>Flammeovirgaceae</taxon>
        <taxon>Marinigracilibium</taxon>
    </lineage>
</organism>
<dbReference type="Proteomes" id="UP000559010">
    <property type="component" value="Unassembled WGS sequence"/>
</dbReference>
<evidence type="ECO:0000313" key="2">
    <source>
        <dbReference type="EMBL" id="NMM50072.1"/>
    </source>
</evidence>
<keyword evidence="3" id="KW-1185">Reference proteome</keyword>
<name>A0A848JAK4_9BACT</name>
<evidence type="ECO:0000313" key="3">
    <source>
        <dbReference type="Proteomes" id="UP000559010"/>
    </source>
</evidence>
<keyword evidence="1" id="KW-0732">Signal</keyword>
<dbReference type="AlphaFoldDB" id="A0A848JAK4"/>
<evidence type="ECO:0008006" key="4">
    <source>
        <dbReference type="Google" id="ProtNLM"/>
    </source>
</evidence>
<comment type="caution">
    <text evidence="2">The sequence shown here is derived from an EMBL/GenBank/DDBJ whole genome shotgun (WGS) entry which is preliminary data.</text>
</comment>
<gene>
    <name evidence="2" type="ORF">HH304_16815</name>
</gene>
<protein>
    <recommendedName>
        <fullName evidence="4">NIPSNAP protein</fullName>
    </recommendedName>
</protein>
<feature type="chain" id="PRO_5032384170" description="NIPSNAP protein" evidence="1">
    <location>
        <begin position="22"/>
        <end position="136"/>
    </location>
</feature>
<accession>A0A848JAK4</accession>
<reference evidence="2 3" key="1">
    <citation type="submission" date="2020-04" db="EMBL/GenBank/DDBJ databases">
        <title>Flammeovirgaceae bacterium KN852 isolated from deep sea.</title>
        <authorList>
            <person name="Zhang D.-C."/>
        </authorList>
    </citation>
    <scope>NUCLEOTIDE SEQUENCE [LARGE SCALE GENOMIC DNA]</scope>
    <source>
        <strain evidence="2 3">KN852</strain>
    </source>
</reference>
<dbReference type="RefSeq" id="WP_169684251.1">
    <property type="nucleotide sequence ID" value="NZ_JABBNU010000011.1"/>
</dbReference>
<dbReference type="EMBL" id="JABBNU010000011">
    <property type="protein sequence ID" value="NMM50072.1"/>
    <property type="molecule type" value="Genomic_DNA"/>
</dbReference>
<proteinExistence type="predicted"/>
<sequence>MRYFSALIIVFGLFFSLNLSAQEIVSQQYLKVKEGESRHFEDYLEEIWEKQNKVALKKGFISGYEVQRVLDSDRYDFILVTRFKDKRAYNYREKNLNTIISDKKVFPKGLMIDGKTDDDMVIYLFKLVSESEYRKK</sequence>
<feature type="signal peptide" evidence="1">
    <location>
        <begin position="1"/>
        <end position="21"/>
    </location>
</feature>